<feature type="domain" description="Glycosyltransferase 2-like" evidence="1">
    <location>
        <begin position="9"/>
        <end position="166"/>
    </location>
</feature>
<dbReference type="KEGG" id="mor:MOC_1619"/>
<sequence>MTAEAFVTAIVPCLDEEAAIGAVVAGLLAHGADAVLVVDGGSRDATRDRAAASGARVLVERRRGYGRAIQTGIAALPPETRIVLFVDGDGSDRLDCAPALLDPIRANLADFVHGSRIRGDREPGAMSPQQIVAGHLAGWLLRLTYGARFTDMSPFRAIRRDALERLGMRDESYGWNLEMLMRASAAGLRCAEVAVGQRPRQGGASKVSGDWRVGMRAAWVIGTTFLRLARALSREGRPAG</sequence>
<dbReference type="AlphaFoldDB" id="A0A089Q4D9"/>
<evidence type="ECO:0000313" key="3">
    <source>
        <dbReference type="Proteomes" id="UP000029492"/>
    </source>
</evidence>
<accession>A0A089Q4D9</accession>
<keyword evidence="3" id="KW-1185">Reference proteome</keyword>
<name>A0A089Q4D9_9HYPH</name>
<dbReference type="InterPro" id="IPR001173">
    <property type="entry name" value="Glyco_trans_2-like"/>
</dbReference>
<dbReference type="STRING" id="693986.MOC_1619"/>
<dbReference type="Proteomes" id="UP000029492">
    <property type="component" value="Chromosome"/>
</dbReference>
<organism evidence="2 3">
    <name type="scientific">Methylobacterium oryzae CBMB20</name>
    <dbReference type="NCBI Taxonomy" id="693986"/>
    <lineage>
        <taxon>Bacteria</taxon>
        <taxon>Pseudomonadati</taxon>
        <taxon>Pseudomonadota</taxon>
        <taxon>Alphaproteobacteria</taxon>
        <taxon>Hyphomicrobiales</taxon>
        <taxon>Methylobacteriaceae</taxon>
        <taxon>Methylobacterium</taxon>
    </lineage>
</organism>
<dbReference type="RefSeq" id="WP_043756438.1">
    <property type="nucleotide sequence ID" value="NZ_CP003811.1"/>
</dbReference>
<gene>
    <name evidence="2" type="ORF">MOC_1619</name>
</gene>
<protein>
    <submittedName>
        <fullName evidence="2">Glycosyl transferase family protein</fullName>
    </submittedName>
</protein>
<dbReference type="InterPro" id="IPR050256">
    <property type="entry name" value="Glycosyltransferase_2"/>
</dbReference>
<evidence type="ECO:0000259" key="1">
    <source>
        <dbReference type="Pfam" id="PF00535"/>
    </source>
</evidence>
<evidence type="ECO:0000313" key="2">
    <source>
        <dbReference type="EMBL" id="AIQ89374.1"/>
    </source>
</evidence>
<dbReference type="Gene3D" id="3.90.550.10">
    <property type="entry name" value="Spore Coat Polysaccharide Biosynthesis Protein SpsA, Chain A"/>
    <property type="match status" value="1"/>
</dbReference>
<reference evidence="2 3" key="1">
    <citation type="journal article" date="2014" name="PLoS ONE">
        <title>Genome Information of Methylobacterium oryzae, a Plant-Probiotic Methylotroph in the Phyllosphere.</title>
        <authorList>
            <person name="Kwak M.J."/>
            <person name="Jeong H."/>
            <person name="Madhaiyan M."/>
            <person name="Lee Y."/>
            <person name="Sa T.M."/>
            <person name="Oh T.K."/>
            <person name="Kim J.F."/>
        </authorList>
    </citation>
    <scope>NUCLEOTIDE SEQUENCE [LARGE SCALE GENOMIC DNA]</scope>
    <source>
        <strain evidence="2 3">CBMB20</strain>
    </source>
</reference>
<dbReference type="CDD" id="cd04179">
    <property type="entry name" value="DPM_DPG-synthase_like"/>
    <property type="match status" value="1"/>
</dbReference>
<keyword evidence="2" id="KW-0808">Transferase</keyword>
<dbReference type="SUPFAM" id="SSF53448">
    <property type="entry name" value="Nucleotide-diphospho-sugar transferases"/>
    <property type="match status" value="1"/>
</dbReference>
<dbReference type="GO" id="GO:0016740">
    <property type="term" value="F:transferase activity"/>
    <property type="evidence" value="ECO:0007669"/>
    <property type="project" value="UniProtKB-KW"/>
</dbReference>
<dbReference type="EMBL" id="CP003811">
    <property type="protein sequence ID" value="AIQ89374.1"/>
    <property type="molecule type" value="Genomic_DNA"/>
</dbReference>
<dbReference type="Pfam" id="PF00535">
    <property type="entry name" value="Glycos_transf_2"/>
    <property type="match status" value="1"/>
</dbReference>
<dbReference type="PANTHER" id="PTHR48090">
    <property type="entry name" value="UNDECAPRENYL-PHOSPHATE 4-DEOXY-4-FORMAMIDO-L-ARABINOSE TRANSFERASE-RELATED"/>
    <property type="match status" value="1"/>
</dbReference>
<proteinExistence type="predicted"/>
<dbReference type="eggNOG" id="COG0463">
    <property type="taxonomic scope" value="Bacteria"/>
</dbReference>
<dbReference type="PANTHER" id="PTHR48090:SF7">
    <property type="entry name" value="RFBJ PROTEIN"/>
    <property type="match status" value="1"/>
</dbReference>
<dbReference type="HOGENOM" id="CLU_033536_7_5_5"/>
<dbReference type="InterPro" id="IPR029044">
    <property type="entry name" value="Nucleotide-diphossugar_trans"/>
</dbReference>